<name>A0A6J5JV29_9BURK</name>
<organism evidence="1 2">
    <name type="scientific">Burkholderia cenocepacia</name>
    <dbReference type="NCBI Taxonomy" id="95486"/>
    <lineage>
        <taxon>Bacteria</taxon>
        <taxon>Pseudomonadati</taxon>
        <taxon>Pseudomonadota</taxon>
        <taxon>Betaproteobacteria</taxon>
        <taxon>Burkholderiales</taxon>
        <taxon>Burkholderiaceae</taxon>
        <taxon>Burkholderia</taxon>
        <taxon>Burkholderia cepacia complex</taxon>
    </lineage>
</organism>
<dbReference type="Proteomes" id="UP000494322">
    <property type="component" value="Unassembled WGS sequence"/>
</dbReference>
<gene>
    <name evidence="1" type="ORF">BCO9919_07522</name>
</gene>
<dbReference type="InterPro" id="IPR003615">
    <property type="entry name" value="HNH_nuc"/>
</dbReference>
<dbReference type="RefSeq" id="WP_175241159.1">
    <property type="nucleotide sequence ID" value="NZ_CABWIK020000137.1"/>
</dbReference>
<accession>A0A6J5JV29</accession>
<evidence type="ECO:0008006" key="3">
    <source>
        <dbReference type="Google" id="ProtNLM"/>
    </source>
</evidence>
<dbReference type="EMBL" id="CABWIK020000137">
    <property type="protein sequence ID" value="CAB3976166.1"/>
    <property type="molecule type" value="Genomic_DNA"/>
</dbReference>
<dbReference type="CDD" id="cd00085">
    <property type="entry name" value="HNHc"/>
    <property type="match status" value="1"/>
</dbReference>
<protein>
    <recommendedName>
        <fullName evidence="3">HNH endonuclease</fullName>
    </recommendedName>
</protein>
<evidence type="ECO:0000313" key="2">
    <source>
        <dbReference type="Proteomes" id="UP000494322"/>
    </source>
</evidence>
<reference evidence="1 2" key="1">
    <citation type="submission" date="2020-04" db="EMBL/GenBank/DDBJ databases">
        <authorList>
            <person name="Depoorter E."/>
        </authorList>
    </citation>
    <scope>NUCLEOTIDE SEQUENCE [LARGE SCALE GENOMIC DNA]</scope>
    <source>
        <strain evidence="1 2">BCC0132</strain>
    </source>
</reference>
<dbReference type="Gene3D" id="1.10.30.50">
    <property type="match status" value="1"/>
</dbReference>
<evidence type="ECO:0000313" key="1">
    <source>
        <dbReference type="EMBL" id="CAB3976166.1"/>
    </source>
</evidence>
<proteinExistence type="predicted"/>
<sequence length="242" mass="26771">MASKKFRDKTCVYCGRERMASTGDHVVAREFCPGTARENLPKVPACVACNNAKSKLEHYVLAVLPMGSLLPSAAAAIIEQVGPRLAKNEALRRQLASGQQMRWSRTPDGRWQESVALPFDTTKLSELGCYIALGLAWHHWQTQLVPNAPARASLFSNASLQLFEQLVASQNVGARVEGSFGDGVFAYRGMRDRANPVTTWWQMTFFGGVEHRARDWCGQTARSVFVATSDDPAWVAQLNEQN</sequence>
<dbReference type="AlphaFoldDB" id="A0A6J5JV29"/>